<name>A0A1G7HHF5_9FIRM</name>
<evidence type="ECO:0000256" key="1">
    <source>
        <dbReference type="SAM" id="Phobius"/>
    </source>
</evidence>
<dbReference type="RefSeq" id="WP_093686979.1">
    <property type="nucleotide sequence ID" value="NZ_FNBU01000001.1"/>
</dbReference>
<gene>
    <name evidence="2" type="ORF">SAMN05660235_00052</name>
</gene>
<dbReference type="InterPro" id="IPR032820">
    <property type="entry name" value="ATPase_put"/>
</dbReference>
<organism evidence="2 3">
    <name type="scientific">Sporolituus thermophilus DSM 23256</name>
    <dbReference type="NCBI Taxonomy" id="1123285"/>
    <lineage>
        <taxon>Bacteria</taxon>
        <taxon>Bacillati</taxon>
        <taxon>Bacillota</taxon>
        <taxon>Negativicutes</taxon>
        <taxon>Selenomonadales</taxon>
        <taxon>Sporomusaceae</taxon>
        <taxon>Sporolituus</taxon>
    </lineage>
</organism>
<dbReference type="Pfam" id="PF09527">
    <property type="entry name" value="ATPase_gene1"/>
    <property type="match status" value="1"/>
</dbReference>
<dbReference type="AlphaFoldDB" id="A0A1G7HHF5"/>
<keyword evidence="1" id="KW-1133">Transmembrane helix</keyword>
<evidence type="ECO:0000313" key="3">
    <source>
        <dbReference type="Proteomes" id="UP000243333"/>
    </source>
</evidence>
<keyword evidence="3" id="KW-1185">Reference proteome</keyword>
<evidence type="ECO:0000313" key="2">
    <source>
        <dbReference type="EMBL" id="SDE99753.1"/>
    </source>
</evidence>
<feature type="transmembrane region" description="Helical" evidence="1">
    <location>
        <begin position="44"/>
        <end position="64"/>
    </location>
</feature>
<reference evidence="3" key="1">
    <citation type="submission" date="2016-10" db="EMBL/GenBank/DDBJ databases">
        <authorList>
            <person name="Varghese N."/>
            <person name="Submissions S."/>
        </authorList>
    </citation>
    <scope>NUCLEOTIDE SEQUENCE [LARGE SCALE GENOMIC DNA]</scope>
    <source>
        <strain evidence="3">DSM 23256</strain>
    </source>
</reference>
<dbReference type="Proteomes" id="UP000243333">
    <property type="component" value="Unassembled WGS sequence"/>
</dbReference>
<dbReference type="EMBL" id="FNBU01000001">
    <property type="protein sequence ID" value="SDE99753.1"/>
    <property type="molecule type" value="Genomic_DNA"/>
</dbReference>
<keyword evidence="1" id="KW-0812">Transmembrane</keyword>
<accession>A0A1G7HHF5</accession>
<keyword evidence="1" id="KW-0472">Membrane</keyword>
<dbReference type="OrthoDB" id="1683450at2"/>
<feature type="transmembrane region" description="Helical" evidence="1">
    <location>
        <begin position="12"/>
        <end position="32"/>
    </location>
</feature>
<sequence>MEDDDKRQLFSALGLAGTIGLHMAVSVAVGLFGGRMVDNWLATYPWATVAGIVLGMISGLWSTYKRIVGK</sequence>
<protein>
    <submittedName>
        <fullName evidence="2">ATP synthase protein I</fullName>
    </submittedName>
</protein>
<proteinExistence type="predicted"/>
<dbReference type="STRING" id="1123285.SAMN05660235_00052"/>